<name>A0A8S5PQF5_9CAUD</name>
<proteinExistence type="predicted"/>
<dbReference type="InterPro" id="IPR021695">
    <property type="entry name" value="Phage_KPP10_Orf10"/>
</dbReference>
<accession>A0A8S5PQF5</accession>
<protein>
    <submittedName>
        <fullName evidence="1">Uncharacterized protein</fullName>
    </submittedName>
</protein>
<evidence type="ECO:0000313" key="1">
    <source>
        <dbReference type="EMBL" id="DAE08723.1"/>
    </source>
</evidence>
<organism evidence="1">
    <name type="scientific">Siphoviridae sp. ct3lF2</name>
    <dbReference type="NCBI Taxonomy" id="2825324"/>
    <lineage>
        <taxon>Viruses</taxon>
        <taxon>Duplodnaviria</taxon>
        <taxon>Heunggongvirae</taxon>
        <taxon>Uroviricota</taxon>
        <taxon>Caudoviricetes</taxon>
    </lineage>
</organism>
<sequence>MDIYSFDNVTMLVDQRPITGYAEGSTVKIEDNEDSILPKVGLDGSVSYAGNSNRSAKVTFTLSQDSASLPYLRRIAQARKTFPLVVRDATTGSGFILQSENCAILKMPPIERGKEISGGEITIYVPRADMQ</sequence>
<reference evidence="1" key="1">
    <citation type="journal article" date="2021" name="Proc. Natl. Acad. Sci. U.S.A.">
        <title>A Catalog of Tens of Thousands of Viruses from Human Metagenomes Reveals Hidden Associations with Chronic Diseases.</title>
        <authorList>
            <person name="Tisza M.J."/>
            <person name="Buck C.B."/>
        </authorList>
    </citation>
    <scope>NUCLEOTIDE SEQUENCE</scope>
    <source>
        <strain evidence="1">Ct3lF2</strain>
    </source>
</reference>
<dbReference type="EMBL" id="BK015473">
    <property type="protein sequence ID" value="DAE08723.1"/>
    <property type="molecule type" value="Genomic_DNA"/>
</dbReference>
<dbReference type="NCBIfam" id="NF047581">
    <property type="entry name" value="gp105_phage_fam"/>
    <property type="match status" value="1"/>
</dbReference>